<evidence type="ECO:0000256" key="3">
    <source>
        <dbReference type="ARBA" id="ARBA00022692"/>
    </source>
</evidence>
<gene>
    <name evidence="8" type="ORF">NCTC11545_01587</name>
</gene>
<dbReference type="InterPro" id="IPR004869">
    <property type="entry name" value="MMPL_dom"/>
</dbReference>
<feature type="transmembrane region" description="Helical" evidence="6">
    <location>
        <begin position="266"/>
        <end position="285"/>
    </location>
</feature>
<dbReference type="PANTHER" id="PTHR33406:SF13">
    <property type="entry name" value="MEMBRANE PROTEIN YDFJ"/>
    <property type="match status" value="1"/>
</dbReference>
<dbReference type="SUPFAM" id="SSF69593">
    <property type="entry name" value="Glycerol-3-phosphate (1)-acyltransferase"/>
    <property type="match status" value="1"/>
</dbReference>
<dbReference type="Gene3D" id="1.20.1640.10">
    <property type="entry name" value="Multidrug efflux transporter AcrB transmembrane domain"/>
    <property type="match status" value="2"/>
</dbReference>
<comment type="subcellular location">
    <subcellularLocation>
        <location evidence="1">Cell membrane</location>
        <topology evidence="1">Multi-pass membrane protein</topology>
    </subcellularLocation>
</comment>
<keyword evidence="4 6" id="KW-1133">Transmembrane helix</keyword>
<evidence type="ECO:0000313" key="8">
    <source>
        <dbReference type="EMBL" id="SQA94203.1"/>
    </source>
</evidence>
<evidence type="ECO:0000256" key="4">
    <source>
        <dbReference type="ARBA" id="ARBA00022989"/>
    </source>
</evidence>
<dbReference type="PANTHER" id="PTHR33406">
    <property type="entry name" value="MEMBRANE PROTEIN MJ1562-RELATED"/>
    <property type="match status" value="1"/>
</dbReference>
<evidence type="ECO:0000256" key="6">
    <source>
        <dbReference type="SAM" id="Phobius"/>
    </source>
</evidence>
<dbReference type="GO" id="GO:0005886">
    <property type="term" value="C:plasma membrane"/>
    <property type="evidence" value="ECO:0007669"/>
    <property type="project" value="UniProtKB-SubCell"/>
</dbReference>
<accession>A0A2X2T163</accession>
<dbReference type="RefSeq" id="WP_111972803.1">
    <property type="nucleotide sequence ID" value="NZ_UAVS01000005.1"/>
</dbReference>
<dbReference type="Pfam" id="PF01553">
    <property type="entry name" value="Acyltransferase"/>
    <property type="match status" value="1"/>
</dbReference>
<feature type="domain" description="Phospholipid/glycerol acyltransferase" evidence="7">
    <location>
        <begin position="887"/>
        <end position="996"/>
    </location>
</feature>
<keyword evidence="5 6" id="KW-0472">Membrane</keyword>
<dbReference type="SMART" id="SM00563">
    <property type="entry name" value="PlsC"/>
    <property type="match status" value="1"/>
</dbReference>
<keyword evidence="8" id="KW-0808">Transferase</keyword>
<evidence type="ECO:0000259" key="7">
    <source>
        <dbReference type="SMART" id="SM00563"/>
    </source>
</evidence>
<evidence type="ECO:0000256" key="5">
    <source>
        <dbReference type="ARBA" id="ARBA00023136"/>
    </source>
</evidence>
<feature type="transmembrane region" description="Helical" evidence="6">
    <location>
        <begin position="12"/>
        <end position="31"/>
    </location>
</feature>
<dbReference type="CDD" id="cd07989">
    <property type="entry name" value="LPLAT_AGPAT-like"/>
    <property type="match status" value="1"/>
</dbReference>
<feature type="transmembrane region" description="Helical" evidence="6">
    <location>
        <begin position="384"/>
        <end position="407"/>
    </location>
</feature>
<dbReference type="InterPro" id="IPR002123">
    <property type="entry name" value="Plipid/glycerol_acylTrfase"/>
</dbReference>
<dbReference type="SUPFAM" id="SSF82866">
    <property type="entry name" value="Multidrug efflux transporter AcrB transmembrane domain"/>
    <property type="match status" value="2"/>
</dbReference>
<dbReference type="AlphaFoldDB" id="A0A2X2T163"/>
<sequence length="1173" mass="133288">MLNRIYQYITTHKLATLSFFTAWALIAIYGLSQLRFEEDITKVLPQNDKTNLTSKVLKQLNFADKISVMVTAEKGGTLTDMQAVAENLQDTLNASMTKYIKSIQGIINEEEIDETWQFVNDHLPLFLNDEDYAYLERRLTPDSLKSMVESQYKTMLTPAGMVAQQFIRKDPFGLTFRGLRKLQELNTGNDFKIANGFLTTNDEQHILFFINPKYDGNDSEHNAAFVAGLDELQDHLNAQYQGKVRVDFFGAPFISVSNASQIKTDILTTVLISLSALYLLLVFFYRSVYIPFIAFIPSAFGVLSALATLYVLKGSISAISISLGAVLLGVTIDYSLHILTHYKVAKNTAELYRAVTVPILLSSITTAISFLCLLFVHSEVMQDLGIFAFVGIMVSAILSLVLVPHFYRGNRTIEVRKTFLDRIGAYPFHHNKWVVGACLLLIAVSCFTFHNVRFNGDIANINYINERYKAAEHQLENITDSEYKSLYAAAYGNSLEEALERNYTLYQQLQSYKAHDTIKQFSSIGGIVLPKKEQEARLQRWKDFWNAERQQFLKQQLIGKGNEVGFKEETYAPFYQSIAGDFEVIKDLDTYKTLSAIPLEDFITEKEGFYTIANLVKLTVAERDPFIHSVEKRTPTVVIDRKNLSETFLGKLKDDILLLVNYSSIAIFLILLLFFRRVELVLLTLIPIGVTGIVTSALMNFFGIEFNVFSMIVCTLVLGHSVDFSIFMTCALQKDYTDGKNELPVYKVSVLLASITTFLAIGTLIFAKHPALKSIASVSVIGIFTALAITFVFYPTIFKFCIFRRPDKGRSPVSLRLLLQSILLTTYYALSSIILSNIGWLLAKITPKRTMWLRRLAASLTTSVLYANPFVRKKVENPHHIQLTTPSVVIANHTSWLDTLAIGLFTHRISYMVNDWVYNSVVFGRYVQAMGFFPASEGIEKGMPLFEKNLKNGISVMIFPEGKRSDTNQIHRFHKGAFLIAEHFQTPLVPVYIHGCSEVQPKGDIIVYDGAITVVVGDPITPNDERFGNTPRERAKQIGAFYRQQFLALRKRLEGVDYLKKKLFLNYLYKENYVVRAVKEDYKQHREHYHELVHSLPEKARILHIADDCGQLDFLLLLTYPEREIVSVIADDEKRAIAQHSYLTKIRKIQYVKERPEGEEFEIVVEGREVVIG</sequence>
<organism evidence="8 9">
    <name type="scientific">Capnocytophaga ochracea</name>
    <dbReference type="NCBI Taxonomy" id="1018"/>
    <lineage>
        <taxon>Bacteria</taxon>
        <taxon>Pseudomonadati</taxon>
        <taxon>Bacteroidota</taxon>
        <taxon>Flavobacteriia</taxon>
        <taxon>Flavobacteriales</taxon>
        <taxon>Flavobacteriaceae</taxon>
        <taxon>Capnocytophaga</taxon>
    </lineage>
</organism>
<dbReference type="InterPro" id="IPR050545">
    <property type="entry name" value="Mycobact_MmpL"/>
</dbReference>
<dbReference type="GO" id="GO:0016746">
    <property type="term" value="F:acyltransferase activity"/>
    <property type="evidence" value="ECO:0007669"/>
    <property type="project" value="UniProtKB-KW"/>
</dbReference>
<feature type="transmembrane region" description="Helical" evidence="6">
    <location>
        <begin position="292"/>
        <end position="312"/>
    </location>
</feature>
<feature type="transmembrane region" description="Helical" evidence="6">
    <location>
        <begin position="351"/>
        <end position="378"/>
    </location>
</feature>
<feature type="transmembrane region" description="Helical" evidence="6">
    <location>
        <begin position="748"/>
        <end position="767"/>
    </location>
</feature>
<feature type="transmembrane region" description="Helical" evidence="6">
    <location>
        <begin position="817"/>
        <end position="840"/>
    </location>
</feature>
<dbReference type="EMBL" id="UAVS01000005">
    <property type="protein sequence ID" value="SQA94203.1"/>
    <property type="molecule type" value="Genomic_DNA"/>
</dbReference>
<feature type="transmembrane region" description="Helical" evidence="6">
    <location>
        <begin position="774"/>
        <end position="797"/>
    </location>
</feature>
<dbReference type="Pfam" id="PF03176">
    <property type="entry name" value="MMPL"/>
    <property type="match status" value="2"/>
</dbReference>
<feature type="transmembrane region" description="Helical" evidence="6">
    <location>
        <begin position="681"/>
        <end position="701"/>
    </location>
</feature>
<dbReference type="Proteomes" id="UP000250169">
    <property type="component" value="Unassembled WGS sequence"/>
</dbReference>
<evidence type="ECO:0000256" key="2">
    <source>
        <dbReference type="ARBA" id="ARBA00022475"/>
    </source>
</evidence>
<reference evidence="8 9" key="1">
    <citation type="submission" date="2018-06" db="EMBL/GenBank/DDBJ databases">
        <authorList>
            <consortium name="Pathogen Informatics"/>
            <person name="Doyle S."/>
        </authorList>
    </citation>
    <scope>NUCLEOTIDE SEQUENCE [LARGE SCALE GENOMIC DNA]</scope>
    <source>
        <strain evidence="8 9">NCTC11545</strain>
    </source>
</reference>
<feature type="transmembrane region" description="Helical" evidence="6">
    <location>
        <begin position="318"/>
        <end position="339"/>
    </location>
</feature>
<keyword evidence="2" id="KW-1003">Cell membrane</keyword>
<name>A0A2X2T163_CAPOC</name>
<protein>
    <submittedName>
        <fullName evidence="8">2-acyl-glycerophospho-ethanolamine acyltransferase</fullName>
    </submittedName>
</protein>
<proteinExistence type="predicted"/>
<evidence type="ECO:0000256" key="1">
    <source>
        <dbReference type="ARBA" id="ARBA00004651"/>
    </source>
</evidence>
<keyword evidence="8" id="KW-0012">Acyltransferase</keyword>
<feature type="transmembrane region" description="Helical" evidence="6">
    <location>
        <begin position="656"/>
        <end position="675"/>
    </location>
</feature>
<evidence type="ECO:0000313" key="9">
    <source>
        <dbReference type="Proteomes" id="UP000250169"/>
    </source>
</evidence>
<feature type="transmembrane region" description="Helical" evidence="6">
    <location>
        <begin position="708"/>
        <end position="728"/>
    </location>
</feature>
<keyword evidence="3 6" id="KW-0812">Transmembrane</keyword>